<name>A0ABM4W8G2_COFAR</name>
<accession>A0ABM4W8G2</accession>
<dbReference type="InterPro" id="IPR053151">
    <property type="entry name" value="RNase_H-like"/>
</dbReference>
<evidence type="ECO:0000259" key="1">
    <source>
        <dbReference type="Pfam" id="PF13456"/>
    </source>
</evidence>
<sequence length="163" mass="18056">MTTKHTSAIQQSILSQWKRPPTSYVKDNFDEAVFACGDISGLAKQTSGIFAPEVIKSYAAEATVKLLLDLHLHMIILKGDCQKVIKMIQSTETDASACGMLVDDILIYIQSFATCEASWVPRKLNNVAHCFAEYACSISNDCMWRDFPPNFIVTALTVDIISD</sequence>
<reference evidence="3" key="1">
    <citation type="submission" date="2025-08" db="UniProtKB">
        <authorList>
            <consortium name="RefSeq"/>
        </authorList>
    </citation>
    <scope>IDENTIFICATION</scope>
    <source>
        <tissue evidence="3">Leaves</tissue>
    </source>
</reference>
<dbReference type="RefSeq" id="XP_071928014.1">
    <property type="nucleotide sequence ID" value="XM_072071913.1"/>
</dbReference>
<dbReference type="Pfam" id="PF13456">
    <property type="entry name" value="RVT_3"/>
    <property type="match status" value="1"/>
</dbReference>
<dbReference type="PANTHER" id="PTHR47723">
    <property type="entry name" value="OS05G0353850 PROTEIN"/>
    <property type="match status" value="1"/>
</dbReference>
<dbReference type="InterPro" id="IPR002156">
    <property type="entry name" value="RNaseH_domain"/>
</dbReference>
<dbReference type="Proteomes" id="UP001652660">
    <property type="component" value="Chromosome 11e"/>
</dbReference>
<dbReference type="InterPro" id="IPR036397">
    <property type="entry name" value="RNaseH_sf"/>
</dbReference>
<organism evidence="2 3">
    <name type="scientific">Coffea arabica</name>
    <name type="common">Arabian coffee</name>
    <dbReference type="NCBI Taxonomy" id="13443"/>
    <lineage>
        <taxon>Eukaryota</taxon>
        <taxon>Viridiplantae</taxon>
        <taxon>Streptophyta</taxon>
        <taxon>Embryophyta</taxon>
        <taxon>Tracheophyta</taxon>
        <taxon>Spermatophyta</taxon>
        <taxon>Magnoliopsida</taxon>
        <taxon>eudicotyledons</taxon>
        <taxon>Gunneridae</taxon>
        <taxon>Pentapetalae</taxon>
        <taxon>asterids</taxon>
        <taxon>lamiids</taxon>
        <taxon>Gentianales</taxon>
        <taxon>Rubiaceae</taxon>
        <taxon>Ixoroideae</taxon>
        <taxon>Gardenieae complex</taxon>
        <taxon>Bertiereae - Coffeeae clade</taxon>
        <taxon>Coffeeae</taxon>
        <taxon>Coffea</taxon>
    </lineage>
</organism>
<evidence type="ECO:0000313" key="3">
    <source>
        <dbReference type="RefSeq" id="XP_071928014.1"/>
    </source>
</evidence>
<dbReference type="CDD" id="cd06222">
    <property type="entry name" value="RNase_H_like"/>
    <property type="match status" value="1"/>
</dbReference>
<protein>
    <recommendedName>
        <fullName evidence="1">RNase H type-1 domain-containing protein</fullName>
    </recommendedName>
</protein>
<proteinExistence type="predicted"/>
<keyword evidence="2" id="KW-1185">Reference proteome</keyword>
<gene>
    <name evidence="3" type="primary">LOC140021143</name>
</gene>
<dbReference type="Gene3D" id="3.30.420.10">
    <property type="entry name" value="Ribonuclease H-like superfamily/Ribonuclease H"/>
    <property type="match status" value="1"/>
</dbReference>
<feature type="domain" description="RNase H type-1" evidence="1">
    <location>
        <begin position="65"/>
        <end position="135"/>
    </location>
</feature>
<dbReference type="InterPro" id="IPR044730">
    <property type="entry name" value="RNase_H-like_dom_plant"/>
</dbReference>
<evidence type="ECO:0000313" key="2">
    <source>
        <dbReference type="Proteomes" id="UP001652660"/>
    </source>
</evidence>
<dbReference type="PANTHER" id="PTHR47723:SF19">
    <property type="entry name" value="POLYNUCLEOTIDYL TRANSFERASE, RIBONUCLEASE H-LIKE SUPERFAMILY PROTEIN"/>
    <property type="match status" value="1"/>
</dbReference>
<dbReference type="GeneID" id="140021143"/>